<evidence type="ECO:0000256" key="4">
    <source>
        <dbReference type="ARBA" id="ARBA00022741"/>
    </source>
</evidence>
<proteinExistence type="predicted"/>
<evidence type="ECO:0000256" key="7">
    <source>
        <dbReference type="ARBA" id="ARBA00047899"/>
    </source>
</evidence>
<evidence type="ECO:0000256" key="5">
    <source>
        <dbReference type="ARBA" id="ARBA00022777"/>
    </source>
</evidence>
<dbReference type="EMBL" id="BKCJ010143655">
    <property type="protein sequence ID" value="GEX98690.1"/>
    <property type="molecule type" value="Genomic_DNA"/>
</dbReference>
<dbReference type="AlphaFoldDB" id="A0A699HEJ5"/>
<keyword evidence="5 9" id="KW-0418">Kinase</keyword>
<organism evidence="9">
    <name type="scientific">Tanacetum cinerariifolium</name>
    <name type="common">Dalmatian daisy</name>
    <name type="synonym">Chrysanthemum cinerariifolium</name>
    <dbReference type="NCBI Taxonomy" id="118510"/>
    <lineage>
        <taxon>Eukaryota</taxon>
        <taxon>Viridiplantae</taxon>
        <taxon>Streptophyta</taxon>
        <taxon>Embryophyta</taxon>
        <taxon>Tracheophyta</taxon>
        <taxon>Spermatophyta</taxon>
        <taxon>Magnoliopsida</taxon>
        <taxon>eudicotyledons</taxon>
        <taxon>Gunneridae</taxon>
        <taxon>Pentapetalae</taxon>
        <taxon>asterids</taxon>
        <taxon>campanulids</taxon>
        <taxon>Asterales</taxon>
        <taxon>Asteraceae</taxon>
        <taxon>Asteroideae</taxon>
        <taxon>Anthemideae</taxon>
        <taxon>Anthemidinae</taxon>
        <taxon>Tanacetum</taxon>
    </lineage>
</organism>
<evidence type="ECO:0000313" key="9">
    <source>
        <dbReference type="EMBL" id="GEX98690.1"/>
    </source>
</evidence>
<dbReference type="InterPro" id="IPR011009">
    <property type="entry name" value="Kinase-like_dom_sf"/>
</dbReference>
<dbReference type="PANTHER" id="PTHR22967">
    <property type="entry name" value="SERINE/THREONINE PROTEIN KINASE"/>
    <property type="match status" value="1"/>
</dbReference>
<dbReference type="PANTHER" id="PTHR22967:SF57">
    <property type="entry name" value="AUXILIN, ISOFORM A-RELATED"/>
    <property type="match status" value="1"/>
</dbReference>
<comment type="catalytic activity">
    <reaction evidence="8">
        <text>L-seryl-[protein] + ATP = O-phospho-L-seryl-[protein] + ADP + H(+)</text>
        <dbReference type="Rhea" id="RHEA:17989"/>
        <dbReference type="Rhea" id="RHEA-COMP:9863"/>
        <dbReference type="Rhea" id="RHEA-COMP:11604"/>
        <dbReference type="ChEBI" id="CHEBI:15378"/>
        <dbReference type="ChEBI" id="CHEBI:29999"/>
        <dbReference type="ChEBI" id="CHEBI:30616"/>
        <dbReference type="ChEBI" id="CHEBI:83421"/>
        <dbReference type="ChEBI" id="CHEBI:456216"/>
        <dbReference type="EC" id="2.7.11.1"/>
    </reaction>
</comment>
<keyword evidence="6" id="KW-0067">ATP-binding</keyword>
<dbReference type="GO" id="GO:0005737">
    <property type="term" value="C:cytoplasm"/>
    <property type="evidence" value="ECO:0007669"/>
    <property type="project" value="TreeGrafter"/>
</dbReference>
<evidence type="ECO:0000256" key="3">
    <source>
        <dbReference type="ARBA" id="ARBA00022679"/>
    </source>
</evidence>
<comment type="catalytic activity">
    <reaction evidence="7">
        <text>L-threonyl-[protein] + ATP = O-phospho-L-threonyl-[protein] + ADP + H(+)</text>
        <dbReference type="Rhea" id="RHEA:46608"/>
        <dbReference type="Rhea" id="RHEA-COMP:11060"/>
        <dbReference type="Rhea" id="RHEA-COMP:11605"/>
        <dbReference type="ChEBI" id="CHEBI:15378"/>
        <dbReference type="ChEBI" id="CHEBI:30013"/>
        <dbReference type="ChEBI" id="CHEBI:30616"/>
        <dbReference type="ChEBI" id="CHEBI:61977"/>
        <dbReference type="ChEBI" id="CHEBI:456216"/>
        <dbReference type="EC" id="2.7.11.1"/>
    </reaction>
</comment>
<reference evidence="9" key="1">
    <citation type="journal article" date="2019" name="Sci. Rep.">
        <title>Draft genome of Tanacetum cinerariifolium, the natural source of mosquito coil.</title>
        <authorList>
            <person name="Yamashiro T."/>
            <person name="Shiraishi A."/>
            <person name="Satake H."/>
            <person name="Nakayama K."/>
        </authorList>
    </citation>
    <scope>NUCLEOTIDE SEQUENCE</scope>
</reference>
<dbReference type="GO" id="GO:0005524">
    <property type="term" value="F:ATP binding"/>
    <property type="evidence" value="ECO:0007669"/>
    <property type="project" value="UniProtKB-KW"/>
</dbReference>
<evidence type="ECO:0000256" key="6">
    <source>
        <dbReference type="ARBA" id="ARBA00022840"/>
    </source>
</evidence>
<accession>A0A699HEJ5</accession>
<feature type="non-terminal residue" evidence="9">
    <location>
        <position position="1"/>
    </location>
</feature>
<sequence length="217" mass="24684">VYLKNNTVGIEEDTIRNHTTLAYRSPEMWDLLLREVISEKINIWALGCLLFRIFYFKSAFDGKEKEVSMMCVLKAIIANLNNYFVGISHQHGCDSKTDVGAWSSALITEPIKTIKWFNCETVQEPFNRLNDSISEPAAMQQQLQNPTAPVFSQKVAYVPHMSVPLVLSSYKKLATPLRTSYNTSRTKFAIKANHFLIILVSHPNNGENSEMQHNDQS</sequence>
<dbReference type="EC" id="2.7.11.1" evidence="1"/>
<evidence type="ECO:0000256" key="8">
    <source>
        <dbReference type="ARBA" id="ARBA00048679"/>
    </source>
</evidence>
<dbReference type="Gene3D" id="1.10.510.10">
    <property type="entry name" value="Transferase(Phosphotransferase) domain 1"/>
    <property type="match status" value="1"/>
</dbReference>
<keyword evidence="4" id="KW-0547">Nucleotide-binding</keyword>
<dbReference type="SUPFAM" id="SSF56112">
    <property type="entry name" value="Protein kinase-like (PK-like)"/>
    <property type="match status" value="1"/>
</dbReference>
<comment type="caution">
    <text evidence="9">The sequence shown here is derived from an EMBL/GenBank/DDBJ whole genome shotgun (WGS) entry which is preliminary data.</text>
</comment>
<dbReference type="GO" id="GO:0004674">
    <property type="term" value="F:protein serine/threonine kinase activity"/>
    <property type="evidence" value="ECO:0007669"/>
    <property type="project" value="UniProtKB-KW"/>
</dbReference>
<keyword evidence="2" id="KW-0723">Serine/threonine-protein kinase</keyword>
<name>A0A699HEJ5_TANCI</name>
<evidence type="ECO:0000256" key="2">
    <source>
        <dbReference type="ARBA" id="ARBA00022527"/>
    </source>
</evidence>
<protein>
    <recommendedName>
        <fullName evidence="1">non-specific serine/threonine protein kinase</fullName>
        <ecNumber evidence="1">2.7.11.1</ecNumber>
    </recommendedName>
</protein>
<keyword evidence="3" id="KW-0808">Transferase</keyword>
<evidence type="ECO:0000256" key="1">
    <source>
        <dbReference type="ARBA" id="ARBA00012513"/>
    </source>
</evidence>
<gene>
    <name evidence="9" type="ORF">Tci_370665</name>
</gene>